<dbReference type="InterPro" id="IPR011990">
    <property type="entry name" value="TPR-like_helical_dom_sf"/>
</dbReference>
<protein>
    <submittedName>
        <fullName evidence="2">Tol-pal system protein YbgF</fullName>
    </submittedName>
</protein>
<reference evidence="2 3" key="1">
    <citation type="submission" date="2016-08" db="EMBL/GenBank/DDBJ databases">
        <title>Hymenobacter coccineus sp. nov., Hymenobacter lapidarius sp. nov. and Hymenobacter glacialis sp. nov., isolated from Antarctic soil.</title>
        <authorList>
            <person name="Sedlacek I."/>
            <person name="Kralova S."/>
            <person name="Kyrova K."/>
            <person name="Maslanova I."/>
            <person name="Stankova E."/>
            <person name="Vrbovska V."/>
            <person name="Nemec M."/>
            <person name="Bartak M."/>
            <person name="Svec P."/>
            <person name="Busse H.-J."/>
            <person name="Pantucek R."/>
        </authorList>
    </citation>
    <scope>NUCLEOTIDE SEQUENCE [LARGE SCALE GENOMIC DNA]</scope>
    <source>
        <strain evidence="2 3">CCM 8649</strain>
    </source>
</reference>
<keyword evidence="1" id="KW-0732">Signal</keyword>
<evidence type="ECO:0000256" key="1">
    <source>
        <dbReference type="SAM" id="SignalP"/>
    </source>
</evidence>
<organism evidence="2 3">
    <name type="scientific">Hymenobacter coccineus</name>
    <dbReference type="NCBI Taxonomy" id="1908235"/>
    <lineage>
        <taxon>Bacteria</taxon>
        <taxon>Pseudomonadati</taxon>
        <taxon>Bacteroidota</taxon>
        <taxon>Cytophagia</taxon>
        <taxon>Cytophagales</taxon>
        <taxon>Hymenobacteraceae</taxon>
        <taxon>Hymenobacter</taxon>
    </lineage>
</organism>
<dbReference type="Gene3D" id="1.25.40.10">
    <property type="entry name" value="Tetratricopeptide repeat domain"/>
    <property type="match status" value="1"/>
</dbReference>
<dbReference type="RefSeq" id="WP_070747857.1">
    <property type="nucleotide sequence ID" value="NZ_MDZA01000459.1"/>
</dbReference>
<comment type="caution">
    <text evidence="2">The sequence shown here is derived from an EMBL/GenBank/DDBJ whole genome shotgun (WGS) entry which is preliminary data.</text>
</comment>
<gene>
    <name evidence="2" type="ORF">BEN49_03475</name>
</gene>
<dbReference type="Proteomes" id="UP000177506">
    <property type="component" value="Unassembled WGS sequence"/>
</dbReference>
<dbReference type="AlphaFoldDB" id="A0A1G1SQ84"/>
<feature type="signal peptide" evidence="1">
    <location>
        <begin position="1"/>
        <end position="28"/>
    </location>
</feature>
<name>A0A1G1SQ84_9BACT</name>
<accession>A0A1G1SQ84</accession>
<feature type="chain" id="PRO_5009578209" evidence="1">
    <location>
        <begin position="29"/>
        <end position="424"/>
    </location>
</feature>
<evidence type="ECO:0000313" key="3">
    <source>
        <dbReference type="Proteomes" id="UP000177506"/>
    </source>
</evidence>
<keyword evidence="3" id="KW-1185">Reference proteome</keyword>
<dbReference type="OrthoDB" id="9813254at2"/>
<proteinExistence type="predicted"/>
<sequence>MDIVQFLARGCRALLVLALLLPVFSAAAQVADTARYLGGIKEVELADVEVAPEAVDTKGWLLLNQEVQQELNGAVHNLYNFKFDRADRQFRSLRRRYPEHPMAYFLMGLSTWWKILPTNLGTKQYDRTFFAYMDTATTKAKALYDADKHNYEACFFLSAAYAFDARLHAERHDWRKATVGVKRSLEYMDKSKEANDLSPEFLFGQGLFNYYSGWISDEYPWLRPVLLFFPKGNHDLGIEQLRMVGKNGFYTATEARFFLMRILGSEREHEENAALNVARKLVAEYPDNSYFERNYAMLCFREGDWAGCEQASKSILRKLNEGMPGYEGYSGRYATYFLGFLMQYRYHKLAEARDYYQRCIVFSETLSNTSGGYYQGAAFNLGKLAEADDDLRGTKRYYQMVVLAGDRMAPSYKEATSWLRSHKE</sequence>
<dbReference type="EMBL" id="MDZA01000459">
    <property type="protein sequence ID" value="OGX80782.1"/>
    <property type="molecule type" value="Genomic_DNA"/>
</dbReference>
<evidence type="ECO:0000313" key="2">
    <source>
        <dbReference type="EMBL" id="OGX80782.1"/>
    </source>
</evidence>